<proteinExistence type="predicted"/>
<dbReference type="RefSeq" id="WP_199869443.1">
    <property type="nucleotide sequence ID" value="NZ_JAAGPU010000006.1"/>
</dbReference>
<keyword evidence="1" id="KW-0732">Signal</keyword>
<feature type="chain" id="PRO_5039348134" evidence="1">
    <location>
        <begin position="22"/>
        <end position="217"/>
    </location>
</feature>
<dbReference type="AlphaFoldDB" id="A0A6M0H281"/>
<evidence type="ECO:0000313" key="2">
    <source>
        <dbReference type="EMBL" id="NEU04274.1"/>
    </source>
</evidence>
<name>A0A6M0H281_9CLOT</name>
<sequence>MKKLLSIFLTCMLLVSFSLVPYEVKATIDSSSDKLPFTQSMANFKMEEQRLWIEHVLWTRNFIISDLASLEDKDTVLDRLLKNQDDIGNSIKPYYGDIAGNKLSKLLREHISIAGQIVDAAKEGNKSDVDKYNTLWYENADKIADFLSAANPNWSNKELKDILHMHLKLTTDEVVARINKDWNADVQSFDKGEKHILILSDAITNGIIKQFPNKFSK</sequence>
<feature type="signal peptide" evidence="1">
    <location>
        <begin position="1"/>
        <end position="21"/>
    </location>
</feature>
<dbReference type="GO" id="GO:0016740">
    <property type="term" value="F:transferase activity"/>
    <property type="evidence" value="ECO:0007669"/>
    <property type="project" value="UniProtKB-KW"/>
</dbReference>
<protein>
    <submittedName>
        <fullName evidence="2">Glycosyltransferase</fullName>
    </submittedName>
</protein>
<organism evidence="2 3">
    <name type="scientific">Clostridium senegalense</name>
    <dbReference type="NCBI Taxonomy" id="1465809"/>
    <lineage>
        <taxon>Bacteria</taxon>
        <taxon>Bacillati</taxon>
        <taxon>Bacillota</taxon>
        <taxon>Clostridia</taxon>
        <taxon>Eubacteriales</taxon>
        <taxon>Clostridiaceae</taxon>
        <taxon>Clostridium</taxon>
    </lineage>
</organism>
<reference evidence="2 3" key="1">
    <citation type="submission" date="2020-02" db="EMBL/GenBank/DDBJ databases">
        <title>Genome assembly of a novel Clostridium senegalense strain.</title>
        <authorList>
            <person name="Gupta T.B."/>
            <person name="Jauregui R."/>
            <person name="Maclean P."/>
            <person name="Nawarathana A."/>
            <person name="Brightwell G."/>
        </authorList>
    </citation>
    <scope>NUCLEOTIDE SEQUENCE [LARGE SCALE GENOMIC DNA]</scope>
    <source>
        <strain evidence="2 3">AGRFS4</strain>
    </source>
</reference>
<dbReference type="EMBL" id="JAAGPU010000006">
    <property type="protein sequence ID" value="NEU04274.1"/>
    <property type="molecule type" value="Genomic_DNA"/>
</dbReference>
<accession>A0A6M0H281</accession>
<keyword evidence="3" id="KW-1185">Reference proteome</keyword>
<keyword evidence="2" id="KW-0808">Transferase</keyword>
<evidence type="ECO:0000256" key="1">
    <source>
        <dbReference type="SAM" id="SignalP"/>
    </source>
</evidence>
<gene>
    <name evidence="2" type="ORF">G3M99_05235</name>
</gene>
<evidence type="ECO:0000313" key="3">
    <source>
        <dbReference type="Proteomes" id="UP000481872"/>
    </source>
</evidence>
<dbReference type="Proteomes" id="UP000481872">
    <property type="component" value="Unassembled WGS sequence"/>
</dbReference>
<comment type="caution">
    <text evidence="2">The sequence shown here is derived from an EMBL/GenBank/DDBJ whole genome shotgun (WGS) entry which is preliminary data.</text>
</comment>